<protein>
    <submittedName>
        <fullName evidence="2">Transmembrane protein, putative</fullName>
    </submittedName>
</protein>
<feature type="transmembrane region" description="Helical" evidence="1">
    <location>
        <begin position="78"/>
        <end position="99"/>
    </location>
</feature>
<dbReference type="AlphaFoldDB" id="W7WXV8"/>
<dbReference type="GeneID" id="24440395"/>
<organism evidence="2 3">
    <name type="scientific">Tetrahymena thermophila (strain SB210)</name>
    <dbReference type="NCBI Taxonomy" id="312017"/>
    <lineage>
        <taxon>Eukaryota</taxon>
        <taxon>Sar</taxon>
        <taxon>Alveolata</taxon>
        <taxon>Ciliophora</taxon>
        <taxon>Intramacronucleata</taxon>
        <taxon>Oligohymenophorea</taxon>
        <taxon>Hymenostomatida</taxon>
        <taxon>Tetrahymenina</taxon>
        <taxon>Tetrahymenidae</taxon>
        <taxon>Tetrahymena</taxon>
    </lineage>
</organism>
<keyword evidence="3" id="KW-1185">Reference proteome</keyword>
<dbReference type="KEGG" id="tet:TTHERM_000723587"/>
<evidence type="ECO:0000313" key="3">
    <source>
        <dbReference type="Proteomes" id="UP000009168"/>
    </source>
</evidence>
<sequence length="100" mass="12394">MRNRNVICSPFLDSFLEEFLLIFYLTVKLVFIYVFIQKKQLKMIIKLYKSRGLLHYQCTIQVLVRQLKQQSRNHKTRIYFYQIILMHIYLFILFVCLFIY</sequence>
<keyword evidence="1 2" id="KW-0812">Transmembrane</keyword>
<evidence type="ECO:0000256" key="1">
    <source>
        <dbReference type="SAM" id="Phobius"/>
    </source>
</evidence>
<accession>W7WXV8</accession>
<proteinExistence type="predicted"/>
<reference evidence="3" key="1">
    <citation type="journal article" date="2006" name="PLoS Biol.">
        <title>Macronuclear genome sequence of the ciliate Tetrahymena thermophila, a model eukaryote.</title>
        <authorList>
            <person name="Eisen J.A."/>
            <person name="Coyne R.S."/>
            <person name="Wu M."/>
            <person name="Wu D."/>
            <person name="Thiagarajan M."/>
            <person name="Wortman J.R."/>
            <person name="Badger J.H."/>
            <person name="Ren Q."/>
            <person name="Amedeo P."/>
            <person name="Jones K.M."/>
            <person name="Tallon L.J."/>
            <person name="Delcher A.L."/>
            <person name="Salzberg S.L."/>
            <person name="Silva J.C."/>
            <person name="Haas B.J."/>
            <person name="Majoros W.H."/>
            <person name="Farzad M."/>
            <person name="Carlton J.M."/>
            <person name="Smith R.K. Jr."/>
            <person name="Garg J."/>
            <person name="Pearlman R.E."/>
            <person name="Karrer K.M."/>
            <person name="Sun L."/>
            <person name="Manning G."/>
            <person name="Elde N.C."/>
            <person name="Turkewitz A.P."/>
            <person name="Asai D.J."/>
            <person name="Wilkes D.E."/>
            <person name="Wang Y."/>
            <person name="Cai H."/>
            <person name="Collins K."/>
            <person name="Stewart B.A."/>
            <person name="Lee S.R."/>
            <person name="Wilamowska K."/>
            <person name="Weinberg Z."/>
            <person name="Ruzzo W.L."/>
            <person name="Wloga D."/>
            <person name="Gaertig J."/>
            <person name="Frankel J."/>
            <person name="Tsao C.-C."/>
            <person name="Gorovsky M.A."/>
            <person name="Keeling P.J."/>
            <person name="Waller R.F."/>
            <person name="Patron N.J."/>
            <person name="Cherry J.M."/>
            <person name="Stover N.A."/>
            <person name="Krieger C.J."/>
            <person name="del Toro C."/>
            <person name="Ryder H.F."/>
            <person name="Williamson S.C."/>
            <person name="Barbeau R.A."/>
            <person name="Hamilton E.P."/>
            <person name="Orias E."/>
        </authorList>
    </citation>
    <scope>NUCLEOTIDE SEQUENCE [LARGE SCALE GENOMIC DNA]</scope>
    <source>
        <strain evidence="3">SB210</strain>
    </source>
</reference>
<dbReference type="Proteomes" id="UP000009168">
    <property type="component" value="Unassembled WGS sequence"/>
</dbReference>
<keyword evidence="1" id="KW-1133">Transmembrane helix</keyword>
<name>W7WXV8_TETTS</name>
<dbReference type="RefSeq" id="XP_012655791.1">
    <property type="nucleotide sequence ID" value="XM_012800337.1"/>
</dbReference>
<feature type="transmembrane region" description="Helical" evidence="1">
    <location>
        <begin position="19"/>
        <end position="36"/>
    </location>
</feature>
<dbReference type="EMBL" id="GG662432">
    <property type="protein sequence ID" value="EWS71680.1"/>
    <property type="molecule type" value="Genomic_DNA"/>
</dbReference>
<evidence type="ECO:0000313" key="2">
    <source>
        <dbReference type="EMBL" id="EWS71680.1"/>
    </source>
</evidence>
<gene>
    <name evidence="2" type="ORF">TTHERM_000723587</name>
</gene>
<keyword evidence="1" id="KW-0472">Membrane</keyword>
<dbReference type="InParanoid" id="W7WXV8"/>